<dbReference type="PANTHER" id="PTHR33797">
    <property type="entry name" value="ORGANIC HYDROPEROXIDE RESISTANCE PROTEIN-LIKE"/>
    <property type="match status" value="1"/>
</dbReference>
<name>A0A3M0M6W4_9RHOB</name>
<dbReference type="InterPro" id="IPR003718">
    <property type="entry name" value="OsmC/Ohr_fam"/>
</dbReference>
<accession>A0A3M0M6W4</accession>
<evidence type="ECO:0000256" key="1">
    <source>
        <dbReference type="ARBA" id="ARBA00007378"/>
    </source>
</evidence>
<organism evidence="3 4">
    <name type="scientific">Paracoccus alkanivorans</name>
    <dbReference type="NCBI Taxonomy" id="2116655"/>
    <lineage>
        <taxon>Bacteria</taxon>
        <taxon>Pseudomonadati</taxon>
        <taxon>Pseudomonadota</taxon>
        <taxon>Alphaproteobacteria</taxon>
        <taxon>Rhodobacterales</taxon>
        <taxon>Paracoccaceae</taxon>
        <taxon>Paracoccus</taxon>
    </lineage>
</organism>
<dbReference type="EMBL" id="QOKZ01000008">
    <property type="protein sequence ID" value="RMC32913.1"/>
    <property type="molecule type" value="Genomic_DNA"/>
</dbReference>
<comment type="caution">
    <text evidence="3">The sequence shown here is derived from an EMBL/GenBank/DDBJ whole genome shotgun (WGS) entry which is preliminary data.</text>
</comment>
<dbReference type="Gene3D" id="3.30.300.20">
    <property type="match status" value="1"/>
</dbReference>
<dbReference type="PANTHER" id="PTHR33797:SF2">
    <property type="entry name" value="ORGANIC HYDROPEROXIDE RESISTANCE PROTEIN-LIKE"/>
    <property type="match status" value="1"/>
</dbReference>
<dbReference type="OrthoDB" id="9797508at2"/>
<reference evidence="3 4" key="1">
    <citation type="submission" date="2018-07" db="EMBL/GenBank/DDBJ databases">
        <authorList>
            <person name="Zhang Y."/>
            <person name="Wang L."/>
            <person name="Ma S."/>
        </authorList>
    </citation>
    <scope>NUCLEOTIDE SEQUENCE [LARGE SCALE GENOMIC DNA]</scope>
    <source>
        <strain evidence="3 4">4-2</strain>
    </source>
</reference>
<dbReference type="InterPro" id="IPR019953">
    <property type="entry name" value="OHR"/>
</dbReference>
<evidence type="ECO:0000313" key="4">
    <source>
        <dbReference type="Proteomes" id="UP000273516"/>
    </source>
</evidence>
<dbReference type="SUPFAM" id="SSF82784">
    <property type="entry name" value="OsmC-like"/>
    <property type="match status" value="1"/>
</dbReference>
<dbReference type="Pfam" id="PF02566">
    <property type="entry name" value="OsmC"/>
    <property type="match status" value="1"/>
</dbReference>
<proteinExistence type="inferred from homology"/>
<dbReference type="GO" id="GO:0006979">
    <property type="term" value="P:response to oxidative stress"/>
    <property type="evidence" value="ECO:0007669"/>
    <property type="project" value="InterPro"/>
</dbReference>
<dbReference type="RefSeq" id="WP_122113723.1">
    <property type="nucleotide sequence ID" value="NZ_QOKZ01000008.1"/>
</dbReference>
<sequence length="143" mass="14740">MPTNKVLYRTSATATGGGRDGKSQVDDGSFTADLTVPKELGGPGGDGLNPEKLFATGYAACFMGAMRHYAASKKIPVPDDASVQVSVGIGPREDTGFGLDVEITVSLPGVERDIAEDLIAGGHVVCPYSDATRGSLQITPKLA</sequence>
<dbReference type="NCBIfam" id="TIGR03561">
    <property type="entry name" value="organ_hyd_perox"/>
    <property type="match status" value="1"/>
</dbReference>
<dbReference type="AlphaFoldDB" id="A0A3M0M6W4"/>
<keyword evidence="4" id="KW-1185">Reference proteome</keyword>
<comment type="similarity">
    <text evidence="1">Belongs to the OsmC/Ohr family.</text>
</comment>
<dbReference type="Proteomes" id="UP000273516">
    <property type="component" value="Unassembled WGS sequence"/>
</dbReference>
<dbReference type="InterPro" id="IPR015946">
    <property type="entry name" value="KH_dom-like_a/b"/>
</dbReference>
<feature type="region of interest" description="Disordered" evidence="2">
    <location>
        <begin position="1"/>
        <end position="30"/>
    </location>
</feature>
<dbReference type="InterPro" id="IPR036102">
    <property type="entry name" value="OsmC/Ohrsf"/>
</dbReference>
<protein>
    <submittedName>
        <fullName evidence="3">Organic hydroperoxide resistance protein</fullName>
    </submittedName>
</protein>
<evidence type="ECO:0000313" key="3">
    <source>
        <dbReference type="EMBL" id="RMC32913.1"/>
    </source>
</evidence>
<gene>
    <name evidence="3" type="ORF">C9E81_17910</name>
</gene>
<dbReference type="Gene3D" id="2.20.25.10">
    <property type="match status" value="1"/>
</dbReference>
<evidence type="ECO:0000256" key="2">
    <source>
        <dbReference type="SAM" id="MobiDB-lite"/>
    </source>
</evidence>